<dbReference type="EMBL" id="MN738930">
    <property type="protein sequence ID" value="QHT32059.1"/>
    <property type="molecule type" value="Genomic_DNA"/>
</dbReference>
<organism evidence="1">
    <name type="scientific">viral metagenome</name>
    <dbReference type="NCBI Taxonomy" id="1070528"/>
    <lineage>
        <taxon>unclassified sequences</taxon>
        <taxon>metagenomes</taxon>
        <taxon>organismal metagenomes</taxon>
    </lineage>
</organism>
<proteinExistence type="predicted"/>
<name>A0A6C0EUT0_9ZZZZ</name>
<reference evidence="1" key="1">
    <citation type="journal article" date="2020" name="Nature">
        <title>Giant virus diversity and host interactions through global metagenomics.</title>
        <authorList>
            <person name="Schulz F."/>
            <person name="Roux S."/>
            <person name="Paez-Espino D."/>
            <person name="Jungbluth S."/>
            <person name="Walsh D.A."/>
            <person name="Denef V.J."/>
            <person name="McMahon K.D."/>
            <person name="Konstantinidis K.T."/>
            <person name="Eloe-Fadrosh E.A."/>
            <person name="Kyrpides N.C."/>
            <person name="Woyke T."/>
        </authorList>
    </citation>
    <scope>NUCLEOTIDE SEQUENCE</scope>
    <source>
        <strain evidence="1">GVMAG-M-3300009159-65</strain>
    </source>
</reference>
<protein>
    <recommendedName>
        <fullName evidence="2">J domain-containing protein</fullName>
    </recommendedName>
</protein>
<sequence length="261" mass="31507">MTKQSFEEMMNLFDIKQPLTMESLKRAKKKLLLLHPDKNKVDTTEHYTFFRDVYEKLVKIYSYIHHETNEDVLKKDIDIDNTFKTFIEKNNIHPVKNKEKYLKHFNEMFENIYLKNEDEEYGHEEWLKTKGEYDLNDLEGSRKKLIEHNALIKIDIEGTNVFNNKYSDVKEAHINSIIGLDQDKLFKEKPKFNSVDEYKKHREMNKGNTMTKEDSLKQIEEEEKQQKMNAISLSYKYMEQEETMNKKKKEYVSKYLLISEF</sequence>
<evidence type="ECO:0008006" key="2">
    <source>
        <dbReference type="Google" id="ProtNLM"/>
    </source>
</evidence>
<dbReference type="AlphaFoldDB" id="A0A6C0EUT0"/>
<evidence type="ECO:0000313" key="1">
    <source>
        <dbReference type="EMBL" id="QHT32059.1"/>
    </source>
</evidence>
<accession>A0A6C0EUT0</accession>